<dbReference type="AlphaFoldDB" id="A0A1I1H334"/>
<dbReference type="EMBL" id="FOLM01000002">
    <property type="protein sequence ID" value="SFC18334.1"/>
    <property type="molecule type" value="Genomic_DNA"/>
</dbReference>
<gene>
    <name evidence="2" type="ORF">SAMN05421773_102233</name>
</gene>
<dbReference type="Proteomes" id="UP000199207">
    <property type="component" value="Unassembled WGS sequence"/>
</dbReference>
<feature type="compositionally biased region" description="Acidic residues" evidence="1">
    <location>
        <begin position="131"/>
        <end position="141"/>
    </location>
</feature>
<evidence type="ECO:0000313" key="2">
    <source>
        <dbReference type="EMBL" id="SFC18334.1"/>
    </source>
</evidence>
<name>A0A1I1H334_9ACTN</name>
<keyword evidence="3" id="KW-1185">Reference proteome</keyword>
<reference evidence="2 3" key="1">
    <citation type="submission" date="2016-10" db="EMBL/GenBank/DDBJ databases">
        <authorList>
            <person name="de Groot N.N."/>
        </authorList>
    </citation>
    <scope>NUCLEOTIDE SEQUENCE [LARGE SCALE GENOMIC DNA]</scope>
    <source>
        <strain evidence="2 3">CGMCC 4.5739</strain>
    </source>
</reference>
<feature type="region of interest" description="Disordered" evidence="1">
    <location>
        <begin position="128"/>
        <end position="150"/>
    </location>
</feature>
<evidence type="ECO:0000256" key="1">
    <source>
        <dbReference type="SAM" id="MobiDB-lite"/>
    </source>
</evidence>
<accession>A0A1I1H334</accession>
<protein>
    <submittedName>
        <fullName evidence="2">Uncharacterized protein</fullName>
    </submittedName>
</protein>
<dbReference type="RefSeq" id="WP_139238270.1">
    <property type="nucleotide sequence ID" value="NZ_FOLM01000002.1"/>
</dbReference>
<proteinExistence type="predicted"/>
<sequence>MATALQYTPVTREEVRTDLGRFLTLFTELEDRDGVMPMFSAAIDAEWHRLLDDPDAYGRFCDRHTGGARIGHRPLTGQGTVEWVPAYQERYGTLPPAWFADAAGTVDAAAYGAYLRTGTVVTGWDCSPIEGGDDTDTDDDGAAPRPSVRR</sequence>
<dbReference type="OrthoDB" id="2989740at2"/>
<dbReference type="STRING" id="910347.SAMN05421773_102233"/>
<evidence type="ECO:0000313" key="3">
    <source>
        <dbReference type="Proteomes" id="UP000199207"/>
    </source>
</evidence>
<organism evidence="2 3">
    <name type="scientific">Streptomyces aidingensis</name>
    <dbReference type="NCBI Taxonomy" id="910347"/>
    <lineage>
        <taxon>Bacteria</taxon>
        <taxon>Bacillati</taxon>
        <taxon>Actinomycetota</taxon>
        <taxon>Actinomycetes</taxon>
        <taxon>Kitasatosporales</taxon>
        <taxon>Streptomycetaceae</taxon>
        <taxon>Streptomyces</taxon>
    </lineage>
</organism>